<accession>A0AAE4JRD6</accession>
<dbReference type="Gene3D" id="1.10.357.140">
    <property type="entry name" value="UbiA prenyltransferase"/>
    <property type="match status" value="1"/>
</dbReference>
<dbReference type="InterPro" id="IPR039653">
    <property type="entry name" value="Prenyltransferase"/>
</dbReference>
<keyword evidence="2 5" id="KW-0812">Transmembrane</keyword>
<evidence type="ECO:0000256" key="5">
    <source>
        <dbReference type="SAM" id="Phobius"/>
    </source>
</evidence>
<dbReference type="EC" id="2.4.2.45" evidence="6"/>
<dbReference type="Pfam" id="PF01040">
    <property type="entry name" value="UbiA"/>
    <property type="match status" value="1"/>
</dbReference>
<dbReference type="Proteomes" id="UP001182303">
    <property type="component" value="Unassembled WGS sequence"/>
</dbReference>
<evidence type="ECO:0000256" key="3">
    <source>
        <dbReference type="ARBA" id="ARBA00022989"/>
    </source>
</evidence>
<feature type="transmembrane region" description="Helical" evidence="5">
    <location>
        <begin position="269"/>
        <end position="286"/>
    </location>
</feature>
<feature type="transmembrane region" description="Helical" evidence="5">
    <location>
        <begin position="82"/>
        <end position="105"/>
    </location>
</feature>
<dbReference type="RefSeq" id="WP_310942718.1">
    <property type="nucleotide sequence ID" value="NZ_JARUIS010000002.1"/>
</dbReference>
<feature type="transmembrane region" description="Helical" evidence="5">
    <location>
        <begin position="39"/>
        <end position="61"/>
    </location>
</feature>
<evidence type="ECO:0000313" key="7">
    <source>
        <dbReference type="Proteomes" id="UP001182303"/>
    </source>
</evidence>
<dbReference type="AlphaFoldDB" id="A0AAE4JRD6"/>
<evidence type="ECO:0000313" key="6">
    <source>
        <dbReference type="EMBL" id="MDS1002290.1"/>
    </source>
</evidence>
<evidence type="ECO:0000256" key="2">
    <source>
        <dbReference type="ARBA" id="ARBA00022692"/>
    </source>
</evidence>
<dbReference type="CDD" id="cd13963">
    <property type="entry name" value="PT_UbiA_2"/>
    <property type="match status" value="1"/>
</dbReference>
<gene>
    <name evidence="6" type="ORF">P9J83_02070</name>
</gene>
<feature type="transmembrane region" description="Helical" evidence="5">
    <location>
        <begin position="231"/>
        <end position="248"/>
    </location>
</feature>
<dbReference type="EMBL" id="JARUIS010000002">
    <property type="protein sequence ID" value="MDS1002290.1"/>
    <property type="molecule type" value="Genomic_DNA"/>
</dbReference>
<dbReference type="PANTHER" id="PTHR11048:SF5">
    <property type="entry name" value="DECAPRENYL-PHOSPHATE PHOSPHORIBOSYLTRANSFERASE"/>
    <property type="match status" value="1"/>
</dbReference>
<dbReference type="GO" id="GO:0009247">
    <property type="term" value="P:glycolipid biosynthetic process"/>
    <property type="evidence" value="ECO:0007669"/>
    <property type="project" value="TreeGrafter"/>
</dbReference>
<feature type="transmembrane region" description="Helical" evidence="5">
    <location>
        <begin position="159"/>
        <end position="176"/>
    </location>
</feature>
<dbReference type="NCBIfam" id="NF008978">
    <property type="entry name" value="PRK12324.1-4"/>
    <property type="match status" value="1"/>
</dbReference>
<dbReference type="NCBIfam" id="NF008977">
    <property type="entry name" value="PRK12324.1-2"/>
    <property type="match status" value="1"/>
</dbReference>
<comment type="subcellular location">
    <subcellularLocation>
        <location evidence="1">Membrane</location>
        <topology evidence="1">Multi-pass membrane protein</topology>
    </subcellularLocation>
</comment>
<dbReference type="InterPro" id="IPR000537">
    <property type="entry name" value="UbiA_prenyltransferase"/>
</dbReference>
<dbReference type="InterPro" id="IPR044878">
    <property type="entry name" value="UbiA_sf"/>
</dbReference>
<name>A0AAE4JRD6_CLOSG</name>
<keyword evidence="6" id="KW-0808">Transferase</keyword>
<dbReference type="GO" id="GO:0005886">
    <property type="term" value="C:plasma membrane"/>
    <property type="evidence" value="ECO:0007669"/>
    <property type="project" value="TreeGrafter"/>
</dbReference>
<keyword evidence="4 5" id="KW-0472">Membrane</keyword>
<organism evidence="6 7">
    <name type="scientific">Clostridium sporogenes</name>
    <dbReference type="NCBI Taxonomy" id="1509"/>
    <lineage>
        <taxon>Bacteria</taxon>
        <taxon>Bacillati</taxon>
        <taxon>Bacillota</taxon>
        <taxon>Clostridia</taxon>
        <taxon>Eubacteriales</taxon>
        <taxon>Clostridiaceae</taxon>
        <taxon>Clostridium</taxon>
    </lineage>
</organism>
<dbReference type="PANTHER" id="PTHR11048">
    <property type="entry name" value="PRENYLTRANSFERASES"/>
    <property type="match status" value="1"/>
</dbReference>
<dbReference type="GO" id="GO:0016757">
    <property type="term" value="F:glycosyltransferase activity"/>
    <property type="evidence" value="ECO:0007669"/>
    <property type="project" value="UniProtKB-KW"/>
</dbReference>
<reference evidence="6" key="1">
    <citation type="submission" date="2023-04" db="EMBL/GenBank/DDBJ databases">
        <title>Assessment of the microbiological origin of a defect in Grana Padano cheese.</title>
        <authorList>
            <person name="Zago M."/>
            <person name="Rossetti L."/>
            <person name="Bonvini B."/>
            <person name="Carminati D."/>
            <person name="Giraffa G."/>
        </authorList>
    </citation>
    <scope>NUCLEOTIDE SEQUENCE</scope>
    <source>
        <strain evidence="6">4990</strain>
    </source>
</reference>
<keyword evidence="6" id="KW-0328">Glycosyltransferase</keyword>
<keyword evidence="3 5" id="KW-1133">Transmembrane helix</keyword>
<dbReference type="GO" id="GO:0016765">
    <property type="term" value="F:transferase activity, transferring alkyl or aryl (other than methyl) groups"/>
    <property type="evidence" value="ECO:0007669"/>
    <property type="project" value="InterPro"/>
</dbReference>
<comment type="caution">
    <text evidence="6">The sequence shown here is derived from an EMBL/GenBank/DDBJ whole genome shotgun (WGS) entry which is preliminary data.</text>
</comment>
<proteinExistence type="predicted"/>
<sequence length="288" mass="33344">MDIRGIIALMRPKQWIKNFFVFAAVIFSGNLMNEGILKNNIITFILFCLTSSTIYILNDIVDIEKDRKHPEKKNRPLPSGRVSKSTAIIMNIVMLFIVLFCSYKFVDYKVMYIYLMYIVINILYCFKLKNVVILDVMVITFGFVLRVESGSLATKVSVSPWLFLCTILLSLFLALNKRKSEIITLKDKSGSHRKILEEYSIELIDNMLTIVTPSILISYCLYTFSSVQSKRMMYTIPFVLYGIFRYQYLMTNHNIGGKPEAVFGKDKPFLVNMVLWVISVVVIIYFKL</sequence>
<evidence type="ECO:0000256" key="4">
    <source>
        <dbReference type="ARBA" id="ARBA00023136"/>
    </source>
</evidence>
<feature type="transmembrane region" description="Helical" evidence="5">
    <location>
        <begin position="15"/>
        <end position="33"/>
    </location>
</feature>
<protein>
    <submittedName>
        <fullName evidence="6">Decaprenyl-phosphate phosphoribosyltransferase</fullName>
        <ecNumber evidence="6">2.4.2.45</ecNumber>
    </submittedName>
</protein>
<evidence type="ECO:0000256" key="1">
    <source>
        <dbReference type="ARBA" id="ARBA00004141"/>
    </source>
</evidence>